<organism evidence="1 2">
    <name type="scientific">Rubroshorea leprosula</name>
    <dbReference type="NCBI Taxonomy" id="152421"/>
    <lineage>
        <taxon>Eukaryota</taxon>
        <taxon>Viridiplantae</taxon>
        <taxon>Streptophyta</taxon>
        <taxon>Embryophyta</taxon>
        <taxon>Tracheophyta</taxon>
        <taxon>Spermatophyta</taxon>
        <taxon>Magnoliopsida</taxon>
        <taxon>eudicotyledons</taxon>
        <taxon>Gunneridae</taxon>
        <taxon>Pentapetalae</taxon>
        <taxon>rosids</taxon>
        <taxon>malvids</taxon>
        <taxon>Malvales</taxon>
        <taxon>Dipterocarpaceae</taxon>
        <taxon>Rubroshorea</taxon>
    </lineage>
</organism>
<comment type="caution">
    <text evidence="1">The sequence shown here is derived from an EMBL/GenBank/DDBJ whole genome shotgun (WGS) entry which is preliminary data.</text>
</comment>
<dbReference type="EMBL" id="BPVZ01000073">
    <property type="protein sequence ID" value="GKV26956.1"/>
    <property type="molecule type" value="Genomic_DNA"/>
</dbReference>
<dbReference type="Proteomes" id="UP001054252">
    <property type="component" value="Unassembled WGS sequence"/>
</dbReference>
<proteinExistence type="predicted"/>
<reference evidence="1 2" key="1">
    <citation type="journal article" date="2021" name="Commun. Biol.">
        <title>The genome of Shorea leprosula (Dipterocarpaceae) highlights the ecological relevance of drought in aseasonal tropical rainforests.</title>
        <authorList>
            <person name="Ng K.K.S."/>
            <person name="Kobayashi M.J."/>
            <person name="Fawcett J.A."/>
            <person name="Hatakeyama M."/>
            <person name="Paape T."/>
            <person name="Ng C.H."/>
            <person name="Ang C.C."/>
            <person name="Tnah L.H."/>
            <person name="Lee C.T."/>
            <person name="Nishiyama T."/>
            <person name="Sese J."/>
            <person name="O'Brien M.J."/>
            <person name="Copetti D."/>
            <person name="Mohd Noor M.I."/>
            <person name="Ong R.C."/>
            <person name="Putra M."/>
            <person name="Sireger I.Z."/>
            <person name="Indrioko S."/>
            <person name="Kosugi Y."/>
            <person name="Izuno A."/>
            <person name="Isagi Y."/>
            <person name="Lee S.L."/>
            <person name="Shimizu K.K."/>
        </authorList>
    </citation>
    <scope>NUCLEOTIDE SEQUENCE [LARGE SCALE GENOMIC DNA]</scope>
    <source>
        <strain evidence="1">214</strain>
    </source>
</reference>
<evidence type="ECO:0000313" key="1">
    <source>
        <dbReference type="EMBL" id="GKV26956.1"/>
    </source>
</evidence>
<protein>
    <submittedName>
        <fullName evidence="1">Uncharacterized protein</fullName>
    </submittedName>
</protein>
<keyword evidence="2" id="KW-1185">Reference proteome</keyword>
<dbReference type="AlphaFoldDB" id="A0AAV5KQW6"/>
<gene>
    <name evidence="1" type="ORF">SLEP1_g36167</name>
</gene>
<name>A0AAV5KQW6_9ROSI</name>
<sequence length="49" mass="5396">MQEKAVALQHASDVQSGTITENFLRFLPPFSFSSATSGHEAIQKKSYLP</sequence>
<evidence type="ECO:0000313" key="2">
    <source>
        <dbReference type="Proteomes" id="UP001054252"/>
    </source>
</evidence>
<accession>A0AAV5KQW6</accession>